<accession>A0A3B0ZS93</accession>
<protein>
    <submittedName>
        <fullName evidence="1">Uncharacterized protein</fullName>
    </submittedName>
</protein>
<name>A0A3B0ZS93_9ZZZZ</name>
<dbReference type="AlphaFoldDB" id="A0A3B0ZS93"/>
<gene>
    <name evidence="1" type="ORF">MNBD_GAMMA21-2973</name>
</gene>
<reference evidence="1" key="1">
    <citation type="submission" date="2018-06" db="EMBL/GenBank/DDBJ databases">
        <authorList>
            <person name="Zhirakovskaya E."/>
        </authorList>
    </citation>
    <scope>NUCLEOTIDE SEQUENCE</scope>
</reference>
<proteinExistence type="predicted"/>
<dbReference type="EMBL" id="UOFR01000029">
    <property type="protein sequence ID" value="VAW94571.1"/>
    <property type="molecule type" value="Genomic_DNA"/>
</dbReference>
<organism evidence="1">
    <name type="scientific">hydrothermal vent metagenome</name>
    <dbReference type="NCBI Taxonomy" id="652676"/>
    <lineage>
        <taxon>unclassified sequences</taxon>
        <taxon>metagenomes</taxon>
        <taxon>ecological metagenomes</taxon>
    </lineage>
</organism>
<evidence type="ECO:0000313" key="1">
    <source>
        <dbReference type="EMBL" id="VAW94571.1"/>
    </source>
</evidence>
<sequence>MADKTIYFRINTLIMLIAAFSFSATLSAAEKLDMEGTRIRGNQELPKVLYIVPWKQSEIPDLSQPPLESLIDEALTPVDREVFQRKIRYYDALSTQEVGNNEN</sequence>